<dbReference type="AlphaFoldDB" id="A0A1Q9E023"/>
<dbReference type="Proteomes" id="UP000186817">
    <property type="component" value="Unassembled WGS sequence"/>
</dbReference>
<reference evidence="2 3" key="1">
    <citation type="submission" date="2016-02" db="EMBL/GenBank/DDBJ databases">
        <title>Genome analysis of coral dinoflagellate symbionts highlights evolutionary adaptations to a symbiotic lifestyle.</title>
        <authorList>
            <person name="Aranda M."/>
            <person name="Li Y."/>
            <person name="Liew Y.J."/>
            <person name="Baumgarten S."/>
            <person name="Simakov O."/>
            <person name="Wilson M."/>
            <person name="Piel J."/>
            <person name="Ashoor H."/>
            <person name="Bougouffa S."/>
            <person name="Bajic V.B."/>
            <person name="Ryu T."/>
            <person name="Ravasi T."/>
            <person name="Bayer T."/>
            <person name="Micklem G."/>
            <person name="Kim H."/>
            <person name="Bhak J."/>
            <person name="Lajeunesse T.C."/>
            <person name="Voolstra C.R."/>
        </authorList>
    </citation>
    <scope>NUCLEOTIDE SEQUENCE [LARGE SCALE GENOMIC DNA]</scope>
    <source>
        <strain evidence="2 3">CCMP2467</strain>
    </source>
</reference>
<feature type="repeat" description="RCC1" evidence="1">
    <location>
        <begin position="527"/>
        <end position="565"/>
    </location>
</feature>
<evidence type="ECO:0000313" key="3">
    <source>
        <dbReference type="Proteomes" id="UP000186817"/>
    </source>
</evidence>
<dbReference type="PANTHER" id="PTHR45982:SF1">
    <property type="entry name" value="REGULATOR OF CHROMOSOME CONDENSATION"/>
    <property type="match status" value="1"/>
</dbReference>
<dbReference type="Pfam" id="PF13540">
    <property type="entry name" value="RCC1_2"/>
    <property type="match status" value="7"/>
</dbReference>
<accession>A0A1Q9E023</accession>
<keyword evidence="3" id="KW-1185">Reference proteome</keyword>
<dbReference type="GO" id="GO:0005737">
    <property type="term" value="C:cytoplasm"/>
    <property type="evidence" value="ECO:0007669"/>
    <property type="project" value="TreeGrafter"/>
</dbReference>
<evidence type="ECO:0000313" key="2">
    <source>
        <dbReference type="EMBL" id="OLQ00778.1"/>
    </source>
</evidence>
<dbReference type="InterPro" id="IPR009091">
    <property type="entry name" value="RCC1/BLIP-II"/>
</dbReference>
<dbReference type="Gene3D" id="1.25.40.10">
    <property type="entry name" value="Tetratricopeptide repeat domain"/>
    <property type="match status" value="1"/>
</dbReference>
<gene>
    <name evidence="2" type="primary">HERC4</name>
    <name evidence="2" type="ORF">AK812_SmicGene16520</name>
</gene>
<dbReference type="InterPro" id="IPR000408">
    <property type="entry name" value="Reg_chr_condens"/>
</dbReference>
<feature type="repeat" description="RCC1" evidence="1">
    <location>
        <begin position="488"/>
        <end position="526"/>
    </location>
</feature>
<proteinExistence type="predicted"/>
<protein>
    <submittedName>
        <fullName evidence="2">Putative E3 ubiquitin-protein ligase HERC4</fullName>
    </submittedName>
</protein>
<organism evidence="2 3">
    <name type="scientific">Symbiodinium microadriaticum</name>
    <name type="common">Dinoflagellate</name>
    <name type="synonym">Zooxanthella microadriatica</name>
    <dbReference type="NCBI Taxonomy" id="2951"/>
    <lineage>
        <taxon>Eukaryota</taxon>
        <taxon>Sar</taxon>
        <taxon>Alveolata</taxon>
        <taxon>Dinophyceae</taxon>
        <taxon>Suessiales</taxon>
        <taxon>Symbiodiniaceae</taxon>
        <taxon>Symbiodinium</taxon>
    </lineage>
</organism>
<dbReference type="GO" id="GO:0005085">
    <property type="term" value="F:guanyl-nucleotide exchange factor activity"/>
    <property type="evidence" value="ECO:0007669"/>
    <property type="project" value="TreeGrafter"/>
</dbReference>
<dbReference type="InterPro" id="IPR051553">
    <property type="entry name" value="Ran_GTPase-activating"/>
</dbReference>
<comment type="caution">
    <text evidence="2">The sequence shown here is derived from an EMBL/GenBank/DDBJ whole genome shotgun (WGS) entry which is preliminary data.</text>
</comment>
<dbReference type="EMBL" id="LSRX01000316">
    <property type="protein sequence ID" value="OLQ00778.1"/>
    <property type="molecule type" value="Genomic_DNA"/>
</dbReference>
<dbReference type="SUPFAM" id="SSF50985">
    <property type="entry name" value="RCC1/BLIP-II"/>
    <property type="match status" value="1"/>
</dbReference>
<dbReference type="PRINTS" id="PR00633">
    <property type="entry name" value="RCCNDNSATION"/>
</dbReference>
<dbReference type="Gene3D" id="2.130.10.30">
    <property type="entry name" value="Regulator of chromosome condensation 1/beta-lactamase-inhibitor protein II"/>
    <property type="match status" value="2"/>
</dbReference>
<dbReference type="PROSITE" id="PS50012">
    <property type="entry name" value="RCC1_3"/>
    <property type="match status" value="3"/>
</dbReference>
<feature type="repeat" description="RCC1" evidence="1">
    <location>
        <begin position="371"/>
        <end position="409"/>
    </location>
</feature>
<name>A0A1Q9E023_SYMMI</name>
<sequence>MLLQPEESSRWPTALSLFQEMQERDVLPTTISFNAVISALLADPQDQAAAAEAVFAKVRCCIFCNKKTWAPYVHVLGECHISRSPELRDAGELFFARERALGLLNALQHEMLCPAVARVALAIERRSKQFREQAKDQLLQLNVVTASVAIGAAEVDSAWKEVLHLLKGPHEDPEEQVVVEWGYGSEFFRQGGSNSGTRQFSFWISWGRLALPIGQQRAVKFQGGSAGESFLEAAWQPTLQMLQDLKAVSRLWKMVRPTSSSYMMALSSVAVFLLQQMPALQLPADTVAYNSALLCQEHVRQLSYSKRLLVDGYTSTASSGNRRIGALNQNKRLLRFGLIAKRQRDVPTHVGAAVVAVSAGTLHTCAVRSDGQLVCFGDNSDGQCDVPTDLGAVLAVSAGVDHTCAVRSDGQLVCFGDNSDEQCDVPTDLGTVLAVSAGYGHTCAVRSDGQLVCFGWNAVGQCDVPTDLGAVLAVSAGIDHTCAVRTDGHLVCFGWNTFGQCDVPTDLGAVVAVSPGGGHTCAVRSDGHLVCFGDNTYGQCDVPTSVGAVVAVSAGTDHTCAVRSDQQLVCFGLNGSGQCDVPMDLGAVVAVSAGGGHTCAVRSDGQLVCFGNNAAGQCDVPTGL</sequence>
<dbReference type="InterPro" id="IPR011990">
    <property type="entry name" value="TPR-like_helical_dom_sf"/>
</dbReference>
<evidence type="ECO:0000256" key="1">
    <source>
        <dbReference type="PROSITE-ProRule" id="PRU00235"/>
    </source>
</evidence>
<dbReference type="PANTHER" id="PTHR45982">
    <property type="entry name" value="REGULATOR OF CHROMOSOME CONDENSATION"/>
    <property type="match status" value="1"/>
</dbReference>